<dbReference type="Proteomes" id="UP000516168">
    <property type="component" value="Segment"/>
</dbReference>
<evidence type="ECO:0000313" key="2">
    <source>
        <dbReference type="Proteomes" id="UP000516168"/>
    </source>
</evidence>
<proteinExistence type="predicted"/>
<accession>A0A7G9V579</accession>
<protein>
    <submittedName>
        <fullName evidence="1">Putative DNA binding protein</fullName>
    </submittedName>
</protein>
<gene>
    <name evidence="1" type="ORF">barba13A_phanotate84</name>
</gene>
<organism evidence="1 2">
    <name type="scientific">Rheinheimera phage vB_RspM_barba_1-3A</name>
    <dbReference type="NCBI Taxonomy" id="2743846"/>
    <lineage>
        <taxon>Viruses</taxon>
        <taxon>Duplodnaviria</taxon>
        <taxon>Heunggongvirae</taxon>
        <taxon>Uroviricota</taxon>
        <taxon>Caudoviricetes</taxon>
        <taxon>Barbavirus</taxon>
        <taxon>Barbavirus barba18A</taxon>
    </lineage>
</organism>
<reference evidence="2" key="1">
    <citation type="submission" date="2020-05" db="EMBL/GenBank/DDBJ databases">
        <title>Genomics and ecology of novel Flavobacterium phages from the Baltic Sea.</title>
        <authorList>
            <person name="Hoetzinger M."/>
            <person name="Nilsson E."/>
            <person name="Holmfeldt K."/>
        </authorList>
    </citation>
    <scope>NUCLEOTIDE SEQUENCE [LARGE SCALE GENOMIC DNA]</scope>
</reference>
<evidence type="ECO:0000313" key="1">
    <source>
        <dbReference type="EMBL" id="QNO01435.1"/>
    </source>
</evidence>
<dbReference type="EMBL" id="MT497224">
    <property type="protein sequence ID" value="QNO01435.1"/>
    <property type="molecule type" value="Genomic_DNA"/>
</dbReference>
<name>A0A7G9V579_9CAUD</name>
<sequence length="225" mass="26074">MCYLYFLTYRRSNVTKNIRREDWESLKPTIHGWGVVDVNYNTGVTVTIQGKSKLVWTCPYYADWRSMIRRCFGNDPSGSCSSYVGCEIFKEWQYLSNFIKWVDSQPNRDWKNSQLDKDLLGNGKLYSPETCVYISCKINTFMLDSKRSRGSLLIGVCFHSGASKENPYASKCSNPFTNKTEYISLFPTELEAHLAWKAKKHEHALKLADLQDDPRVAEALRTRYL</sequence>